<dbReference type="InterPro" id="IPR052024">
    <property type="entry name" value="Methanogen_methyltrans"/>
</dbReference>
<evidence type="ECO:0000259" key="1">
    <source>
        <dbReference type="Pfam" id="PF01208"/>
    </source>
</evidence>
<dbReference type="InterPro" id="IPR038071">
    <property type="entry name" value="UROD/MetE-like_sf"/>
</dbReference>
<dbReference type="RefSeq" id="WP_073993895.1">
    <property type="nucleotide sequence ID" value="NZ_FQYT01000016.1"/>
</dbReference>
<accession>A0A1M6HTK0</accession>
<organism evidence="2 3">
    <name type="scientific">Parasporobacterium paucivorans DSM 15970</name>
    <dbReference type="NCBI Taxonomy" id="1122934"/>
    <lineage>
        <taxon>Bacteria</taxon>
        <taxon>Bacillati</taxon>
        <taxon>Bacillota</taxon>
        <taxon>Clostridia</taxon>
        <taxon>Lachnospirales</taxon>
        <taxon>Lachnospiraceae</taxon>
        <taxon>Parasporobacterium</taxon>
    </lineage>
</organism>
<dbReference type="OrthoDB" id="9815759at2"/>
<dbReference type="AlphaFoldDB" id="A0A1M6HTK0"/>
<dbReference type="Pfam" id="PF01208">
    <property type="entry name" value="URO-D"/>
    <property type="match status" value="1"/>
</dbReference>
<dbReference type="PANTHER" id="PTHR47099">
    <property type="entry name" value="METHYLCOBAMIDE:COM METHYLTRANSFERASE MTBA"/>
    <property type="match status" value="1"/>
</dbReference>
<dbReference type="InterPro" id="IPR000257">
    <property type="entry name" value="Uroporphyrinogen_deCOase"/>
</dbReference>
<dbReference type="EMBL" id="FQYT01000016">
    <property type="protein sequence ID" value="SHJ25521.1"/>
    <property type="molecule type" value="Genomic_DNA"/>
</dbReference>
<dbReference type="STRING" id="1122934.SAMN02745691_01599"/>
<proteinExistence type="predicted"/>
<name>A0A1M6HTK0_9FIRM</name>
<keyword evidence="3" id="KW-1185">Reference proteome</keyword>
<reference evidence="2 3" key="1">
    <citation type="submission" date="2016-11" db="EMBL/GenBank/DDBJ databases">
        <authorList>
            <person name="Jaros S."/>
            <person name="Januszkiewicz K."/>
            <person name="Wedrychowicz H."/>
        </authorList>
    </citation>
    <scope>NUCLEOTIDE SEQUENCE [LARGE SCALE GENOMIC DNA]</scope>
    <source>
        <strain evidence="2 3">DSM 15970</strain>
    </source>
</reference>
<evidence type="ECO:0000313" key="2">
    <source>
        <dbReference type="EMBL" id="SHJ25521.1"/>
    </source>
</evidence>
<dbReference type="GO" id="GO:0004853">
    <property type="term" value="F:uroporphyrinogen decarboxylase activity"/>
    <property type="evidence" value="ECO:0007669"/>
    <property type="project" value="InterPro"/>
</dbReference>
<protein>
    <submittedName>
        <fullName evidence="2">Uroporphyrinogen decarboxylase (URO-D)</fullName>
    </submittedName>
</protein>
<dbReference type="GO" id="GO:0006779">
    <property type="term" value="P:porphyrin-containing compound biosynthetic process"/>
    <property type="evidence" value="ECO:0007669"/>
    <property type="project" value="InterPro"/>
</dbReference>
<dbReference type="PANTHER" id="PTHR47099:SF1">
    <property type="entry name" value="METHYLCOBAMIDE:COM METHYLTRANSFERASE MTBA"/>
    <property type="match status" value="1"/>
</dbReference>
<feature type="domain" description="Uroporphyrinogen decarboxylase (URO-D)" evidence="1">
    <location>
        <begin position="131"/>
        <end position="317"/>
    </location>
</feature>
<dbReference type="SUPFAM" id="SSF51726">
    <property type="entry name" value="UROD/MetE-like"/>
    <property type="match status" value="1"/>
</dbReference>
<sequence>MEQKQLTPRENALIAYRHGVPAYIPTLFTDISMIQSCPQMERYCGGAVGKDYFGVEWTYVPEAHAPMPTAGKIMFEDIADWREYVKFPDLEAIDWEKQADIDVHTDFMALVAGAGIVPMADNRSAYDEDKLVLCMVINGMFERLHSLMGFENALMALVSDPDECYEYFKAMADWKIEYFKKIARYYKVDVINAHDDYGAADRLFMDPETWRKLIKPHLKRMVDACHEEGVIYQHHSCGYIEPLFEDFVEIGIDAIDTLQAGNKNLPELKKKYGDKITFCGGFDNQHVLEAPHVTPELIKQEYRRVIDSLAPGGSYVVFPITIGFDFVGPLLEEHFQYGMGFYSMRGEAPTLSLLK</sequence>
<dbReference type="Gene3D" id="3.20.20.210">
    <property type="match status" value="1"/>
</dbReference>
<dbReference type="Proteomes" id="UP000184342">
    <property type="component" value="Unassembled WGS sequence"/>
</dbReference>
<gene>
    <name evidence="2" type="ORF">SAMN02745691_01599</name>
</gene>
<evidence type="ECO:0000313" key="3">
    <source>
        <dbReference type="Proteomes" id="UP000184342"/>
    </source>
</evidence>